<gene>
    <name evidence="3" type="ORF">SCF082_LOCUS36021</name>
</gene>
<sequence>MDGLSEYALDGDETPCHHDRLCVLVKWLSGKQVEIQIDGTALVQDLKVALEIEGIPAPFQMLIWGTDTELGDQDRLDQLCDSQGILQLVLLISSTRSLGANAGKTRKLATLREVACHRWSRDFIRHAIPEVAFCLEDPVDEVREAAVEALMALTDLCPTETLAEVRRRLAHPDWGVRHNAVKALQQISSPDDSQSIDSLKMLMKDSSCRVRVAVFLALMRLLKLKSSAKCDDPILNELKESLKVAGPAGCGMEAGDLLAGNNARRFMQPG</sequence>
<dbReference type="InterPro" id="IPR000626">
    <property type="entry name" value="Ubiquitin-like_dom"/>
</dbReference>
<organism evidence="3 4">
    <name type="scientific">Durusdinium trenchii</name>
    <dbReference type="NCBI Taxonomy" id="1381693"/>
    <lineage>
        <taxon>Eukaryota</taxon>
        <taxon>Sar</taxon>
        <taxon>Alveolata</taxon>
        <taxon>Dinophyceae</taxon>
        <taxon>Suessiales</taxon>
        <taxon>Symbiodiniaceae</taxon>
        <taxon>Durusdinium</taxon>
    </lineage>
</organism>
<dbReference type="CDD" id="cd17039">
    <property type="entry name" value="Ubl_ubiquitin_like"/>
    <property type="match status" value="1"/>
</dbReference>
<accession>A0ABP0PG05</accession>
<evidence type="ECO:0000313" key="3">
    <source>
        <dbReference type="EMBL" id="CAK9073640.1"/>
    </source>
</evidence>
<protein>
    <recommendedName>
        <fullName evidence="2">Ubiquitin-like domain-containing protein</fullName>
    </recommendedName>
</protein>
<dbReference type="Proteomes" id="UP001642464">
    <property type="component" value="Unassembled WGS sequence"/>
</dbReference>
<dbReference type="InterPro" id="IPR011989">
    <property type="entry name" value="ARM-like"/>
</dbReference>
<dbReference type="Gene3D" id="1.25.10.10">
    <property type="entry name" value="Leucine-rich Repeat Variant"/>
    <property type="match status" value="1"/>
</dbReference>
<dbReference type="InterPro" id="IPR021133">
    <property type="entry name" value="HEAT_type_2"/>
</dbReference>
<dbReference type="SMART" id="SM00213">
    <property type="entry name" value="UBQ"/>
    <property type="match status" value="1"/>
</dbReference>
<reference evidence="3 4" key="1">
    <citation type="submission" date="2024-02" db="EMBL/GenBank/DDBJ databases">
        <authorList>
            <person name="Chen Y."/>
            <person name="Shah S."/>
            <person name="Dougan E. K."/>
            <person name="Thang M."/>
            <person name="Chan C."/>
        </authorList>
    </citation>
    <scope>NUCLEOTIDE SEQUENCE [LARGE SCALE GENOMIC DNA]</scope>
</reference>
<proteinExistence type="predicted"/>
<comment type="caution">
    <text evidence="3">The sequence shown here is derived from an EMBL/GenBank/DDBJ whole genome shotgun (WGS) entry which is preliminary data.</text>
</comment>
<evidence type="ECO:0000313" key="4">
    <source>
        <dbReference type="Proteomes" id="UP001642464"/>
    </source>
</evidence>
<feature type="repeat" description="HEAT" evidence="1">
    <location>
        <begin position="127"/>
        <end position="164"/>
    </location>
</feature>
<feature type="domain" description="Ubiquitin-like" evidence="2">
    <location>
        <begin position="21"/>
        <end position="91"/>
    </location>
</feature>
<dbReference type="SUPFAM" id="SSF54236">
    <property type="entry name" value="Ubiquitin-like"/>
    <property type="match status" value="1"/>
</dbReference>
<name>A0ABP0PG05_9DINO</name>
<dbReference type="SUPFAM" id="SSF48371">
    <property type="entry name" value="ARM repeat"/>
    <property type="match status" value="1"/>
</dbReference>
<evidence type="ECO:0000256" key="1">
    <source>
        <dbReference type="PROSITE-ProRule" id="PRU00103"/>
    </source>
</evidence>
<dbReference type="EMBL" id="CAXAMM010035002">
    <property type="protein sequence ID" value="CAK9073640.1"/>
    <property type="molecule type" value="Genomic_DNA"/>
</dbReference>
<keyword evidence="4" id="KW-1185">Reference proteome</keyword>
<dbReference type="InterPro" id="IPR016024">
    <property type="entry name" value="ARM-type_fold"/>
</dbReference>
<dbReference type="InterPro" id="IPR029071">
    <property type="entry name" value="Ubiquitin-like_domsf"/>
</dbReference>
<dbReference type="Pfam" id="PF13646">
    <property type="entry name" value="HEAT_2"/>
    <property type="match status" value="1"/>
</dbReference>
<dbReference type="PROSITE" id="PS50077">
    <property type="entry name" value="HEAT_REPEAT"/>
    <property type="match status" value="1"/>
</dbReference>
<evidence type="ECO:0000259" key="2">
    <source>
        <dbReference type="SMART" id="SM00213"/>
    </source>
</evidence>